<dbReference type="AlphaFoldDB" id="A0A432VCI8"/>
<dbReference type="PANTHER" id="PTHR40265">
    <property type="entry name" value="BLL2707 PROTEIN"/>
    <property type="match status" value="1"/>
</dbReference>
<reference evidence="2 3" key="1">
    <citation type="submission" date="2018-11" db="EMBL/GenBank/DDBJ databases">
        <title>Pseudaminobacter arsenicus sp. nov., an arsenic-resistant bacterium isolated from arsenic-rich aquifers.</title>
        <authorList>
            <person name="Mu Y."/>
        </authorList>
    </citation>
    <scope>NUCLEOTIDE SEQUENCE [LARGE SCALE GENOMIC DNA]</scope>
    <source>
        <strain evidence="2 3">CB3</strain>
    </source>
</reference>
<comment type="caution">
    <text evidence="2">The sequence shown here is derived from an EMBL/GenBank/DDBJ whole genome shotgun (WGS) entry which is preliminary data.</text>
</comment>
<proteinExistence type="predicted"/>
<dbReference type="SUPFAM" id="SSF54593">
    <property type="entry name" value="Glyoxalase/Bleomycin resistance protein/Dihydroxybiphenyl dioxygenase"/>
    <property type="match status" value="1"/>
</dbReference>
<evidence type="ECO:0000313" key="2">
    <source>
        <dbReference type="EMBL" id="RUM99882.1"/>
    </source>
</evidence>
<dbReference type="OrthoDB" id="9812467at2"/>
<dbReference type="InterPro" id="IPR025870">
    <property type="entry name" value="Glyoxalase-like_dom"/>
</dbReference>
<dbReference type="EMBL" id="RKST01000001">
    <property type="protein sequence ID" value="RUM99882.1"/>
    <property type="molecule type" value="Genomic_DNA"/>
</dbReference>
<dbReference type="Proteomes" id="UP000281647">
    <property type="component" value="Unassembled WGS sequence"/>
</dbReference>
<dbReference type="PANTHER" id="PTHR40265:SF1">
    <property type="entry name" value="GLYOXALASE-LIKE DOMAIN-CONTAINING PROTEIN"/>
    <property type="match status" value="1"/>
</dbReference>
<evidence type="ECO:0000313" key="3">
    <source>
        <dbReference type="Proteomes" id="UP000281647"/>
    </source>
</evidence>
<gene>
    <name evidence="2" type="ORF">EET67_00130</name>
</gene>
<evidence type="ECO:0000259" key="1">
    <source>
        <dbReference type="Pfam" id="PF13468"/>
    </source>
</evidence>
<dbReference type="Gene3D" id="3.10.180.10">
    <property type="entry name" value="2,3-Dihydroxybiphenyl 1,2-Dioxygenase, domain 1"/>
    <property type="match status" value="1"/>
</dbReference>
<name>A0A432VCI8_9HYPH</name>
<sequence length="291" mass="30611">MPRSLDHLVLPTASLHTARDRLMQLGFTVAPAGRHPFGTENTCVYFADGTFIEPLATGDETQARLAADEGNVFVARDRQFRARNGDEGFSALVLATGDADGDHAGFVRAGISAGKRLDFSRPFTDASGNTDMASFRLAFAAGKNAPDSFFFTCQRVNAPKVGRSALQAHENGVRRIAGVIAVSEEPQASGEFLSAVAGTQTPVASGGQIELQLANATVQCVTPATFEQISGQAAPQSTGLRLAAIIFGVQALAAIETVLRNNAVGHERIGRRVIVPAVAGQGTVFIFEEIA</sequence>
<feature type="domain" description="Glyoxalase-like" evidence="1">
    <location>
        <begin position="5"/>
        <end position="194"/>
    </location>
</feature>
<organism evidence="2 3">
    <name type="scientific">Borborobacter arsenicus</name>
    <dbReference type="NCBI Taxonomy" id="1851146"/>
    <lineage>
        <taxon>Bacteria</taxon>
        <taxon>Pseudomonadati</taxon>
        <taxon>Pseudomonadota</taxon>
        <taxon>Alphaproteobacteria</taxon>
        <taxon>Hyphomicrobiales</taxon>
        <taxon>Phyllobacteriaceae</taxon>
        <taxon>Borborobacter</taxon>
    </lineage>
</organism>
<protein>
    <submittedName>
        <fullName evidence="2">VOC family protein</fullName>
    </submittedName>
</protein>
<dbReference type="Pfam" id="PF13468">
    <property type="entry name" value="Glyoxalase_3"/>
    <property type="match status" value="1"/>
</dbReference>
<keyword evidence="3" id="KW-1185">Reference proteome</keyword>
<dbReference type="InterPro" id="IPR029068">
    <property type="entry name" value="Glyas_Bleomycin-R_OHBP_Dase"/>
</dbReference>
<accession>A0A432VCI8</accession>